<dbReference type="Proteomes" id="UP000288168">
    <property type="component" value="Unassembled WGS sequence"/>
</dbReference>
<feature type="compositionally biased region" description="Polar residues" evidence="1">
    <location>
        <begin position="17"/>
        <end position="43"/>
    </location>
</feature>
<accession>A0A428R1N8</accession>
<dbReference type="EMBL" id="NKCI01000006">
    <property type="protein sequence ID" value="RSL71505.1"/>
    <property type="molecule type" value="Genomic_DNA"/>
</dbReference>
<evidence type="ECO:0000313" key="3">
    <source>
        <dbReference type="Proteomes" id="UP000288168"/>
    </source>
</evidence>
<sequence length="97" mass="10106">MRVSRSRDVHCWRLKSATSASRETSVQPRVGSGNESNDTASGDSRSRSTKAGWSRLLGHSYGPSAETGLDLNLGPGLASGLSIVARALCGGVEMETG</sequence>
<gene>
    <name evidence="2" type="ORF">CEP54_001211</name>
</gene>
<protein>
    <submittedName>
        <fullName evidence="2">Uncharacterized protein</fullName>
    </submittedName>
</protein>
<evidence type="ECO:0000313" key="2">
    <source>
        <dbReference type="EMBL" id="RSL71505.1"/>
    </source>
</evidence>
<name>A0A428R1N8_9HYPO</name>
<dbReference type="AlphaFoldDB" id="A0A428R1N8"/>
<evidence type="ECO:0000256" key="1">
    <source>
        <dbReference type="SAM" id="MobiDB-lite"/>
    </source>
</evidence>
<reference evidence="2 3" key="1">
    <citation type="submission" date="2017-06" db="EMBL/GenBank/DDBJ databases">
        <title>Comparative genomic analysis of Ambrosia Fusariam Clade fungi.</title>
        <authorList>
            <person name="Stajich J.E."/>
            <person name="Carrillo J."/>
            <person name="Kijimoto T."/>
            <person name="Eskalen A."/>
            <person name="O'Donnell K."/>
            <person name="Kasson M."/>
        </authorList>
    </citation>
    <scope>NUCLEOTIDE SEQUENCE [LARGE SCALE GENOMIC DNA]</scope>
    <source>
        <strain evidence="2 3">NRRL62584</strain>
    </source>
</reference>
<proteinExistence type="predicted"/>
<keyword evidence="3" id="KW-1185">Reference proteome</keyword>
<feature type="region of interest" description="Disordered" evidence="1">
    <location>
        <begin position="17"/>
        <end position="57"/>
    </location>
</feature>
<comment type="caution">
    <text evidence="2">The sequence shown here is derived from an EMBL/GenBank/DDBJ whole genome shotgun (WGS) entry which is preliminary data.</text>
</comment>
<organism evidence="2 3">
    <name type="scientific">Fusarium duplospermum</name>
    <dbReference type="NCBI Taxonomy" id="1325734"/>
    <lineage>
        <taxon>Eukaryota</taxon>
        <taxon>Fungi</taxon>
        <taxon>Dikarya</taxon>
        <taxon>Ascomycota</taxon>
        <taxon>Pezizomycotina</taxon>
        <taxon>Sordariomycetes</taxon>
        <taxon>Hypocreomycetidae</taxon>
        <taxon>Hypocreales</taxon>
        <taxon>Nectriaceae</taxon>
        <taxon>Fusarium</taxon>
        <taxon>Fusarium solani species complex</taxon>
    </lineage>
</organism>